<keyword evidence="1" id="KW-0812">Transmembrane</keyword>
<evidence type="ECO:0008006" key="4">
    <source>
        <dbReference type="Google" id="ProtNLM"/>
    </source>
</evidence>
<reference evidence="2 3" key="1">
    <citation type="journal article" date="2018" name="PLoS Genet.">
        <title>Repeat elements organise 3D genome structure and mediate transcription in the filamentous fungus Epichloe festucae.</title>
        <authorList>
            <person name="Winter D.J."/>
            <person name="Ganley A.R.D."/>
            <person name="Young C.A."/>
            <person name="Liachko I."/>
            <person name="Schardl C.L."/>
            <person name="Dupont P.Y."/>
            <person name="Berry D."/>
            <person name="Ram A."/>
            <person name="Scott B."/>
            <person name="Cox M.P."/>
        </authorList>
    </citation>
    <scope>NUCLEOTIDE SEQUENCE [LARGE SCALE GENOMIC DNA]</scope>
    <source>
        <strain evidence="2 3">Fl1</strain>
    </source>
</reference>
<dbReference type="GO" id="GO:0000139">
    <property type="term" value="C:Golgi membrane"/>
    <property type="evidence" value="ECO:0007669"/>
    <property type="project" value="InterPro"/>
</dbReference>
<dbReference type="InterPro" id="IPR029675">
    <property type="entry name" value="PGAP4"/>
</dbReference>
<evidence type="ECO:0000313" key="2">
    <source>
        <dbReference type="EMBL" id="QPG94429.1"/>
    </source>
</evidence>
<dbReference type="EMBL" id="CP031385">
    <property type="protein sequence ID" value="QPG94429.1"/>
    <property type="molecule type" value="Genomic_DNA"/>
</dbReference>
<feature type="transmembrane region" description="Helical" evidence="1">
    <location>
        <begin position="255"/>
        <end position="271"/>
    </location>
</feature>
<dbReference type="PANTHER" id="PTHR31410">
    <property type="entry name" value="TRANSMEMBRANE PROTEIN 246"/>
    <property type="match status" value="1"/>
</dbReference>
<dbReference type="AlphaFoldDB" id="A0A7S9KLB8"/>
<accession>A0A7S9KLB8</accession>
<gene>
    <name evidence="2" type="ORF">C2857_006030</name>
</gene>
<protein>
    <recommendedName>
        <fullName evidence="4">Integral membrane protein</fullName>
    </recommendedName>
</protein>
<dbReference type="GO" id="GO:0006506">
    <property type="term" value="P:GPI anchor biosynthetic process"/>
    <property type="evidence" value="ECO:0007669"/>
    <property type="project" value="InterPro"/>
</dbReference>
<sequence length="421" mass="48815">MIRLPYILREFRPLFCKVFVGLFLIGCTTWYARTHFYRDPGSRFFDKTRAYEQKYSQYRKVEAQKFVEKITNSTARLAPNEQVSNRSLCVTIPSVRRRYTQYVETTVASALGGLLPEERDDLYLNVFIAHTDPNEHPTWHQSWVSRAVDNMYTYNVSKAEGDRLQELEKERDFAKKGVFDYTYALEECQKMETPYVGILEDDIMLADGWLVHLLSGLRHISASYKSNQPWLYLRMFNQERSTGWSSRRIGGNNEYWIILGIWLAITPPIIFARRRWKAANSFLNSGSLFVLLVILIPSYVVLFFQSGKASLWPPSHGVADEPFGCCSQIMIFPREQVLPLVQFLRSKGQGQIDLMLNDRAIEEGLTRYALYPVMAQHIGLDSARATAINEAQAIWSMAFEDLEPETLRRDHRKMADKYYGA</sequence>
<feature type="transmembrane region" description="Helical" evidence="1">
    <location>
        <begin position="283"/>
        <end position="304"/>
    </location>
</feature>
<proteinExistence type="predicted"/>
<organism evidence="2 3">
    <name type="scientific">Epichloe festucae (strain Fl1)</name>
    <dbReference type="NCBI Taxonomy" id="877507"/>
    <lineage>
        <taxon>Eukaryota</taxon>
        <taxon>Fungi</taxon>
        <taxon>Dikarya</taxon>
        <taxon>Ascomycota</taxon>
        <taxon>Pezizomycotina</taxon>
        <taxon>Sordariomycetes</taxon>
        <taxon>Hypocreomycetidae</taxon>
        <taxon>Hypocreales</taxon>
        <taxon>Clavicipitaceae</taxon>
        <taxon>Epichloe</taxon>
    </lineage>
</organism>
<dbReference type="Proteomes" id="UP000594364">
    <property type="component" value="Chromosome 1"/>
</dbReference>
<dbReference type="PANTHER" id="PTHR31410:SF1">
    <property type="entry name" value="POST-GPI ATTACHMENT TO PROTEINS FACTOR 4"/>
    <property type="match status" value="1"/>
</dbReference>
<keyword evidence="3" id="KW-1185">Reference proteome</keyword>
<dbReference type="GO" id="GO:0016757">
    <property type="term" value="F:glycosyltransferase activity"/>
    <property type="evidence" value="ECO:0007669"/>
    <property type="project" value="InterPro"/>
</dbReference>
<evidence type="ECO:0000313" key="3">
    <source>
        <dbReference type="Proteomes" id="UP000594364"/>
    </source>
</evidence>
<name>A0A7S9KLB8_EPIFF</name>
<keyword evidence="1" id="KW-0472">Membrane</keyword>
<evidence type="ECO:0000256" key="1">
    <source>
        <dbReference type="SAM" id="Phobius"/>
    </source>
</evidence>
<feature type="transmembrane region" description="Helical" evidence="1">
    <location>
        <begin position="12"/>
        <end position="32"/>
    </location>
</feature>
<dbReference type="OrthoDB" id="2016523at2759"/>
<keyword evidence="1" id="KW-1133">Transmembrane helix</keyword>
<dbReference type="CDD" id="cd22189">
    <property type="entry name" value="PGAP4-like_fungal"/>
    <property type="match status" value="1"/>
</dbReference>